<feature type="region of interest" description="Disordered" evidence="1">
    <location>
        <begin position="98"/>
        <end position="130"/>
    </location>
</feature>
<evidence type="ECO:0000256" key="1">
    <source>
        <dbReference type="SAM" id="MobiDB-lite"/>
    </source>
</evidence>
<dbReference type="Proteomes" id="UP000578112">
    <property type="component" value="Unassembled WGS sequence"/>
</dbReference>
<gene>
    <name evidence="2" type="ORF">BJ971_001267</name>
</gene>
<protein>
    <submittedName>
        <fullName evidence="2">Uncharacterized protein YidB (DUF937 family)</fullName>
    </submittedName>
</protein>
<proteinExistence type="predicted"/>
<sequence>MSITALSGTGQSSVSWPAQRSGDGNMRKAIDTAAETLGMSAVDLRTALRSGQSMSSLAQSKGVDSDTLTSAISGTLSSANPSLSAEKATELAERIVAGPQGGAQGGPPPGGPAGPPPGGHGGPPPAAGAAMESLAETLGIDEDDLTSELQSGTSLTDVAAAYGMDADTLRTTLTAALTEADSSLTADQAAGLADKIIAGPVREQDNPVSRLTFDNQLSGSATSGGGAVTQAALSALYSQYSAV</sequence>
<accession>A0A7W7HTX6</accession>
<reference evidence="2 3" key="1">
    <citation type="submission" date="2020-08" db="EMBL/GenBank/DDBJ databases">
        <title>Sequencing the genomes of 1000 actinobacteria strains.</title>
        <authorList>
            <person name="Klenk H.-P."/>
        </authorList>
    </citation>
    <scope>NUCLEOTIDE SEQUENCE [LARGE SCALE GENOMIC DNA]</scope>
    <source>
        <strain evidence="2 3">DSM 43149</strain>
    </source>
</reference>
<dbReference type="RefSeq" id="WP_184990678.1">
    <property type="nucleotide sequence ID" value="NZ_BOMK01000028.1"/>
</dbReference>
<evidence type="ECO:0000313" key="2">
    <source>
        <dbReference type="EMBL" id="MBB4760711.1"/>
    </source>
</evidence>
<dbReference type="AlphaFoldDB" id="A0A7W7HTX6"/>
<feature type="compositionally biased region" description="Polar residues" evidence="1">
    <location>
        <begin position="1"/>
        <end position="18"/>
    </location>
</feature>
<organism evidence="2 3">
    <name type="scientific">Actinoplanes digitatis</name>
    <dbReference type="NCBI Taxonomy" id="1868"/>
    <lineage>
        <taxon>Bacteria</taxon>
        <taxon>Bacillati</taxon>
        <taxon>Actinomycetota</taxon>
        <taxon>Actinomycetes</taxon>
        <taxon>Micromonosporales</taxon>
        <taxon>Micromonosporaceae</taxon>
        <taxon>Actinoplanes</taxon>
    </lineage>
</organism>
<comment type="caution">
    <text evidence="2">The sequence shown here is derived from an EMBL/GenBank/DDBJ whole genome shotgun (WGS) entry which is preliminary data.</text>
</comment>
<name>A0A7W7HTX6_9ACTN</name>
<feature type="region of interest" description="Disordered" evidence="1">
    <location>
        <begin position="1"/>
        <end position="24"/>
    </location>
</feature>
<keyword evidence="3" id="KW-1185">Reference proteome</keyword>
<dbReference type="EMBL" id="JACHNH010000001">
    <property type="protein sequence ID" value="MBB4760711.1"/>
    <property type="molecule type" value="Genomic_DNA"/>
</dbReference>
<feature type="compositionally biased region" description="Pro residues" evidence="1">
    <location>
        <begin position="106"/>
        <end position="126"/>
    </location>
</feature>
<evidence type="ECO:0000313" key="3">
    <source>
        <dbReference type="Proteomes" id="UP000578112"/>
    </source>
</evidence>